<feature type="site" description="Contributes to substrate recognition" evidence="9">
    <location>
        <position position="103"/>
    </location>
</feature>
<dbReference type="SUPFAM" id="SSF56784">
    <property type="entry name" value="HAD-like"/>
    <property type="match status" value="1"/>
</dbReference>
<dbReference type="InterPro" id="IPR023214">
    <property type="entry name" value="HAD_sf"/>
</dbReference>
<dbReference type="PIRSF" id="PIRSF004682">
    <property type="entry name" value="GmhB"/>
    <property type="match status" value="1"/>
</dbReference>
<comment type="subcellular location">
    <subcellularLocation>
        <location evidence="1 7">Cytoplasm</location>
    </subcellularLocation>
</comment>
<dbReference type="PANTHER" id="PTHR42891:SF1">
    <property type="entry name" value="D-GLYCERO-BETA-D-MANNO-HEPTOSE-1,7-BISPHOSPHATE 7-PHOSPHATASE"/>
    <property type="match status" value="1"/>
</dbReference>
<comment type="cofactor">
    <cofactor evidence="10">
        <name>Zn(2+)</name>
        <dbReference type="ChEBI" id="CHEBI:29105"/>
    </cofactor>
</comment>
<dbReference type="EMBL" id="PCWA01000045">
    <property type="protein sequence ID" value="PIQ89376.1"/>
    <property type="molecule type" value="Genomic_DNA"/>
</dbReference>
<evidence type="ECO:0000256" key="5">
    <source>
        <dbReference type="ARBA" id="ARBA00023277"/>
    </source>
</evidence>
<feature type="active site" description="Nucleophile" evidence="8">
    <location>
        <position position="8"/>
    </location>
</feature>
<feature type="binding site" evidence="10">
    <location>
        <position position="92"/>
    </location>
    <ligand>
        <name>Zn(2+)</name>
        <dbReference type="ChEBI" id="CHEBI:29105"/>
    </ligand>
</feature>
<comment type="cofactor">
    <cofactor evidence="10">
        <name>Mg(2+)</name>
        <dbReference type="ChEBI" id="CHEBI:18420"/>
    </cofactor>
</comment>
<name>A0A2H0LYC3_9BACT</name>
<feature type="binding site" evidence="10">
    <location>
        <position position="8"/>
    </location>
    <ligand>
        <name>Mg(2+)</name>
        <dbReference type="ChEBI" id="CHEBI:18420"/>
    </ligand>
</feature>
<evidence type="ECO:0000313" key="11">
    <source>
        <dbReference type="EMBL" id="PIQ89376.1"/>
    </source>
</evidence>
<dbReference type="AlphaFoldDB" id="A0A2H0LYC3"/>
<dbReference type="GO" id="GO:0016791">
    <property type="term" value="F:phosphatase activity"/>
    <property type="evidence" value="ECO:0007669"/>
    <property type="project" value="InterPro"/>
</dbReference>
<sequence length="187" mass="20813">MKKIIFLDRDGVINGYPGDGRYVTKMAEFRFLPGAKKAIARLTEEGFDIFIISNQAGVSKGLYSYKELDKITRHMLKGIESAGGNISRVYYCIHQDKHKCACRKPKTGLIRNALKEAAIGKAAARNAFFIGDSIRDVITAKRAKIKSILVFSGKEKPSNRSGWEIMPDYTAKDLFSAVGLILRLNAH</sequence>
<feature type="binding site" evidence="10">
    <location>
        <position position="102"/>
    </location>
    <ligand>
        <name>Zn(2+)</name>
        <dbReference type="ChEBI" id="CHEBI:29105"/>
    </ligand>
</feature>
<dbReference type="Proteomes" id="UP000229641">
    <property type="component" value="Unassembled WGS sequence"/>
</dbReference>
<dbReference type="InterPro" id="IPR004446">
    <property type="entry name" value="Heptose_bisP_phosphatase"/>
</dbReference>
<feature type="site" description="Stabilizes the phosphoryl group" evidence="9">
    <location>
        <position position="53"/>
    </location>
</feature>
<comment type="similarity">
    <text evidence="7">Belongs to the gmhB family.</text>
</comment>
<accession>A0A2H0LYC3</accession>
<protein>
    <recommendedName>
        <fullName evidence="6 7">D,D-heptose 1,7-bisphosphate phosphatase</fullName>
        <ecNumber evidence="7">3.1.3.-</ecNumber>
    </recommendedName>
</protein>
<dbReference type="GO" id="GO:0005975">
    <property type="term" value="P:carbohydrate metabolic process"/>
    <property type="evidence" value="ECO:0007669"/>
    <property type="project" value="InterPro"/>
</dbReference>
<feature type="active site" description="Proton donor" evidence="8">
    <location>
        <position position="10"/>
    </location>
</feature>
<feature type="binding site" evidence="10">
    <location>
        <position position="132"/>
    </location>
    <ligand>
        <name>Mg(2+)</name>
        <dbReference type="ChEBI" id="CHEBI:18420"/>
    </ligand>
</feature>
<feature type="binding site" evidence="10">
    <location>
        <position position="94"/>
    </location>
    <ligand>
        <name>Zn(2+)</name>
        <dbReference type="ChEBI" id="CHEBI:29105"/>
    </ligand>
</feature>
<reference evidence="11 12" key="1">
    <citation type="submission" date="2017-09" db="EMBL/GenBank/DDBJ databases">
        <title>Depth-based differentiation of microbial function through sediment-hosted aquifers and enrichment of novel symbionts in the deep terrestrial subsurface.</title>
        <authorList>
            <person name="Probst A.J."/>
            <person name="Ladd B."/>
            <person name="Jarett J.K."/>
            <person name="Geller-Mcgrath D.E."/>
            <person name="Sieber C.M."/>
            <person name="Emerson J.B."/>
            <person name="Anantharaman K."/>
            <person name="Thomas B.C."/>
            <person name="Malmstrom R."/>
            <person name="Stieglmeier M."/>
            <person name="Klingl A."/>
            <person name="Woyke T."/>
            <person name="Ryan C.M."/>
            <person name="Banfield J.F."/>
        </authorList>
    </citation>
    <scope>NUCLEOTIDE SEQUENCE [LARGE SCALE GENOMIC DNA]</scope>
    <source>
        <strain evidence="11">CG11_big_fil_rev_8_21_14_0_20_42_13</strain>
    </source>
</reference>
<evidence type="ECO:0000256" key="9">
    <source>
        <dbReference type="PIRSR" id="PIRSR004682-3"/>
    </source>
</evidence>
<evidence type="ECO:0000256" key="4">
    <source>
        <dbReference type="ARBA" id="ARBA00022801"/>
    </source>
</evidence>
<comment type="caution">
    <text evidence="11">The sequence shown here is derived from an EMBL/GenBank/DDBJ whole genome shotgun (WGS) entry which is preliminary data.</text>
</comment>
<feature type="binding site" evidence="10">
    <location>
        <position position="100"/>
    </location>
    <ligand>
        <name>Zn(2+)</name>
        <dbReference type="ChEBI" id="CHEBI:29105"/>
    </ligand>
</feature>
<dbReference type="NCBIfam" id="TIGR01662">
    <property type="entry name" value="HAD-SF-IIIA"/>
    <property type="match status" value="1"/>
</dbReference>
<evidence type="ECO:0000256" key="7">
    <source>
        <dbReference type="PIRNR" id="PIRNR004682"/>
    </source>
</evidence>
<evidence type="ECO:0000256" key="3">
    <source>
        <dbReference type="ARBA" id="ARBA00022723"/>
    </source>
</evidence>
<gene>
    <name evidence="11" type="ORF">COV72_03275</name>
</gene>
<evidence type="ECO:0000256" key="1">
    <source>
        <dbReference type="ARBA" id="ARBA00004496"/>
    </source>
</evidence>
<proteinExistence type="inferred from homology"/>
<keyword evidence="3 10" id="KW-0479">Metal-binding</keyword>
<organism evidence="11 12">
    <name type="scientific">Candidatus Ghiorseimicrobium undicola</name>
    <dbReference type="NCBI Taxonomy" id="1974746"/>
    <lineage>
        <taxon>Bacteria</taxon>
        <taxon>Pseudomonadati</taxon>
        <taxon>Candidatus Omnitrophota</taxon>
        <taxon>Candidatus Ghiorseimicrobium</taxon>
    </lineage>
</organism>
<evidence type="ECO:0000256" key="10">
    <source>
        <dbReference type="PIRSR" id="PIRSR004682-4"/>
    </source>
</evidence>
<evidence type="ECO:0000313" key="12">
    <source>
        <dbReference type="Proteomes" id="UP000229641"/>
    </source>
</evidence>
<dbReference type="InterPro" id="IPR036412">
    <property type="entry name" value="HAD-like_sf"/>
</dbReference>
<dbReference type="GO" id="GO:0046872">
    <property type="term" value="F:metal ion binding"/>
    <property type="evidence" value="ECO:0007669"/>
    <property type="project" value="UniProtKB-KW"/>
</dbReference>
<evidence type="ECO:0000256" key="2">
    <source>
        <dbReference type="ARBA" id="ARBA00022490"/>
    </source>
</evidence>
<dbReference type="GO" id="GO:0005737">
    <property type="term" value="C:cytoplasm"/>
    <property type="evidence" value="ECO:0007669"/>
    <property type="project" value="UniProtKB-SubCell"/>
</dbReference>
<dbReference type="InterPro" id="IPR006543">
    <property type="entry name" value="Histidinol-phos"/>
</dbReference>
<dbReference type="Gene3D" id="3.40.50.1000">
    <property type="entry name" value="HAD superfamily/HAD-like"/>
    <property type="match status" value="1"/>
</dbReference>
<keyword evidence="2 7" id="KW-0963">Cytoplasm</keyword>
<keyword evidence="10" id="KW-0460">Magnesium</keyword>
<feature type="binding site" evidence="10">
    <location>
        <position position="10"/>
    </location>
    <ligand>
        <name>Mg(2+)</name>
        <dbReference type="ChEBI" id="CHEBI:18420"/>
    </ligand>
</feature>
<keyword evidence="4 7" id="KW-0378">Hydrolase</keyword>
<dbReference type="NCBIfam" id="TIGR01656">
    <property type="entry name" value="Histidinol-ppas"/>
    <property type="match status" value="1"/>
</dbReference>
<evidence type="ECO:0000256" key="8">
    <source>
        <dbReference type="PIRSR" id="PIRSR004682-1"/>
    </source>
</evidence>
<dbReference type="EC" id="3.1.3.-" evidence="7"/>
<feature type="site" description="Stabilizes the phosphoryl group" evidence="9">
    <location>
        <position position="104"/>
    </location>
</feature>
<keyword evidence="10" id="KW-0862">Zinc</keyword>
<keyword evidence="5 7" id="KW-0119">Carbohydrate metabolism</keyword>
<dbReference type="Pfam" id="PF13242">
    <property type="entry name" value="Hydrolase_like"/>
    <property type="match status" value="1"/>
</dbReference>
<evidence type="ECO:0000256" key="6">
    <source>
        <dbReference type="ARBA" id="ARBA00031828"/>
    </source>
</evidence>
<dbReference type="PANTHER" id="PTHR42891">
    <property type="entry name" value="D-GLYCERO-BETA-D-MANNO-HEPTOSE-1,7-BISPHOSPHATE 7-PHOSPHATASE"/>
    <property type="match status" value="1"/>
</dbReference>
<dbReference type="InterPro" id="IPR006549">
    <property type="entry name" value="HAD-SF_hydro_IIIA"/>
</dbReference>